<keyword evidence="3" id="KW-1185">Reference proteome</keyword>
<evidence type="ECO:0000313" key="2">
    <source>
        <dbReference type="EMBL" id="MCK9877562.1"/>
    </source>
</evidence>
<dbReference type="RefSeq" id="WP_248825781.1">
    <property type="nucleotide sequence ID" value="NZ_JALKFT010000018.1"/>
</dbReference>
<evidence type="ECO:0000256" key="1">
    <source>
        <dbReference type="SAM" id="MobiDB-lite"/>
    </source>
</evidence>
<evidence type="ECO:0008006" key="4">
    <source>
        <dbReference type="Google" id="ProtNLM"/>
    </source>
</evidence>
<feature type="region of interest" description="Disordered" evidence="1">
    <location>
        <begin position="245"/>
        <end position="268"/>
    </location>
</feature>
<comment type="caution">
    <text evidence="2">The sequence shown here is derived from an EMBL/GenBank/DDBJ whole genome shotgun (WGS) entry which is preliminary data.</text>
</comment>
<proteinExistence type="predicted"/>
<reference evidence="2 3" key="1">
    <citation type="submission" date="2022-04" db="EMBL/GenBank/DDBJ databases">
        <title>Genome diversity in the genus Frankia.</title>
        <authorList>
            <person name="Carlos-Shanley C."/>
            <person name="Hahn D."/>
        </authorList>
    </citation>
    <scope>NUCLEOTIDE SEQUENCE [LARGE SCALE GENOMIC DNA]</scope>
    <source>
        <strain evidence="2 3">Ag45/Mut15</strain>
    </source>
</reference>
<evidence type="ECO:0000313" key="3">
    <source>
        <dbReference type="Proteomes" id="UP001201873"/>
    </source>
</evidence>
<feature type="compositionally biased region" description="Low complexity" evidence="1">
    <location>
        <begin position="94"/>
        <end position="109"/>
    </location>
</feature>
<dbReference type="EMBL" id="JALKFT010000018">
    <property type="protein sequence ID" value="MCK9877562.1"/>
    <property type="molecule type" value="Genomic_DNA"/>
</dbReference>
<accession>A0ABT0K185</accession>
<sequence length="404" mass="43027">MGLLGDALEALSTSDRRWGGVHARIHRRTDHVRATAARNAEQAARGFPALVKPPGAPYRGAGANAGADAVHDRWGTLLAAGDALRIDWHRADAAASTPGGTADTGTADTDATDGEVGEVGEVTVVRGEQWRRRGADGQVTGSRPAERASSVLTLFVPEIGPLRPWLLLSHLRLSALERSVRQGRDIIRLRGTARGGPLGMLRQFHGLPPGDTFDLAVDDATGILVELVAHWDGGEVERWELHDLRVDDPSNPTTVDEAGTTGPEPFDLDAVGIPRDVKEPFRRAVPLARLAAQVDFTLLAPQDESFAGVLREGAGPVVVAHPSGGRPAGRTVWFEQSRGAGMPDTTGWDPITLADGTPAHRWSPAADPDQVDLHLTRAGTRIWIRGRGPAEILALADGLRPIQP</sequence>
<organism evidence="2 3">
    <name type="scientific">Frankia umida</name>
    <dbReference type="NCBI Taxonomy" id="573489"/>
    <lineage>
        <taxon>Bacteria</taxon>
        <taxon>Bacillati</taxon>
        <taxon>Actinomycetota</taxon>
        <taxon>Actinomycetes</taxon>
        <taxon>Frankiales</taxon>
        <taxon>Frankiaceae</taxon>
        <taxon>Frankia</taxon>
    </lineage>
</organism>
<gene>
    <name evidence="2" type="ORF">MXD59_17585</name>
</gene>
<protein>
    <recommendedName>
        <fullName evidence="4">DUF4132 domain-containing protein</fullName>
    </recommendedName>
</protein>
<feature type="region of interest" description="Disordered" evidence="1">
    <location>
        <begin position="94"/>
        <end position="114"/>
    </location>
</feature>
<name>A0ABT0K185_9ACTN</name>
<dbReference type="Proteomes" id="UP001201873">
    <property type="component" value="Unassembled WGS sequence"/>
</dbReference>